<organism evidence="2">
    <name type="scientific">Tetraselmis chuii</name>
    <dbReference type="NCBI Taxonomy" id="63592"/>
    <lineage>
        <taxon>Eukaryota</taxon>
        <taxon>Viridiplantae</taxon>
        <taxon>Chlorophyta</taxon>
        <taxon>core chlorophytes</taxon>
        <taxon>Chlorodendrophyceae</taxon>
        <taxon>Chlorodendrales</taxon>
        <taxon>Chlorodendraceae</taxon>
        <taxon>Tetraselmis</taxon>
    </lineage>
</organism>
<protein>
    <submittedName>
        <fullName evidence="2">Uncharacterized protein</fullName>
    </submittedName>
</protein>
<dbReference type="AlphaFoldDB" id="A0A7S1SKR3"/>
<sequence>MAPTARRGVVYSSPVSEPPLVACKREREGQRVRRATGQQVVTICVLGAAMVAWTAAVWMGCLWYEVDAHLMRGVPRSALNPLLPYDKLLRRVGPLLPLTVPLLRGEGDTGHAMPGVLHTLVIYTAFAALRIALYLAFQPDGAMANLLFTTSTAAGKHAHWLSDHILLGSSMLGMLAAEAAMLAAQLCSCRSSGAVAPSNGSSTAWRRLWAGAALTVVLWALTAIDMHFTARFFHPPQENVRAWAVGVFVFQAPLASWAIWQVSRRVSA</sequence>
<feature type="transmembrane region" description="Helical" evidence="1">
    <location>
        <begin position="120"/>
        <end position="137"/>
    </location>
</feature>
<accession>A0A7S1SKR3</accession>
<evidence type="ECO:0000256" key="1">
    <source>
        <dbReference type="SAM" id="Phobius"/>
    </source>
</evidence>
<feature type="transmembrane region" description="Helical" evidence="1">
    <location>
        <begin position="40"/>
        <end position="64"/>
    </location>
</feature>
<keyword evidence="1" id="KW-0812">Transmembrane</keyword>
<reference evidence="2" key="1">
    <citation type="submission" date="2021-01" db="EMBL/GenBank/DDBJ databases">
        <authorList>
            <person name="Corre E."/>
            <person name="Pelletier E."/>
            <person name="Niang G."/>
            <person name="Scheremetjew M."/>
            <person name="Finn R."/>
            <person name="Kale V."/>
            <person name="Holt S."/>
            <person name="Cochrane G."/>
            <person name="Meng A."/>
            <person name="Brown T."/>
            <person name="Cohen L."/>
        </authorList>
    </citation>
    <scope>NUCLEOTIDE SEQUENCE</scope>
    <source>
        <strain evidence="2">PLY429</strain>
    </source>
</reference>
<name>A0A7S1SKR3_9CHLO</name>
<dbReference type="EMBL" id="HBGG01008003">
    <property type="protein sequence ID" value="CAD9201782.1"/>
    <property type="molecule type" value="Transcribed_RNA"/>
</dbReference>
<gene>
    <name evidence="2" type="ORF">TCHU04912_LOCUS4015</name>
</gene>
<feature type="transmembrane region" description="Helical" evidence="1">
    <location>
        <begin position="208"/>
        <end position="228"/>
    </location>
</feature>
<keyword evidence="1" id="KW-0472">Membrane</keyword>
<evidence type="ECO:0000313" key="2">
    <source>
        <dbReference type="EMBL" id="CAD9201782.1"/>
    </source>
</evidence>
<proteinExistence type="predicted"/>
<keyword evidence="1" id="KW-1133">Transmembrane helix</keyword>
<feature type="transmembrane region" description="Helical" evidence="1">
    <location>
        <begin position="240"/>
        <end position="260"/>
    </location>
</feature>